<dbReference type="InterPro" id="IPR029058">
    <property type="entry name" value="AB_hydrolase_fold"/>
</dbReference>
<proteinExistence type="predicted"/>
<reference evidence="3" key="1">
    <citation type="journal article" date="2019" name="Int. J. Syst. Evol. Microbiol.">
        <title>The Global Catalogue of Microorganisms (GCM) 10K type strain sequencing project: providing services to taxonomists for standard genome sequencing and annotation.</title>
        <authorList>
            <consortium name="The Broad Institute Genomics Platform"/>
            <consortium name="The Broad Institute Genome Sequencing Center for Infectious Disease"/>
            <person name="Wu L."/>
            <person name="Ma J."/>
        </authorList>
    </citation>
    <scope>NUCLEOTIDE SEQUENCE [LARGE SCALE GENOMIC DNA]</scope>
    <source>
        <strain evidence="3">JCM 14303</strain>
    </source>
</reference>
<sequence>MKTLVCLHAAISGPGTWDTVRPGLEALGYQVVCPTLLGHENAVRRDAYPLAAFRDQVVRDLEGVDRFTLVGHSLGAFIASLVAQQYPDRVERLILEEMPVPPRDAQDSSPARTAAGPVMRVLARLSRRSYDPVMFRQVLAELQAPRPEWWTDLPKITAPTLLLAGGSGSHLDQSRFDLVAKSLPAASITEVPVGHRIHSKAPERWMGAVRDFLEP</sequence>
<dbReference type="Gene3D" id="3.40.50.1820">
    <property type="entry name" value="alpha/beta hydrolase"/>
    <property type="match status" value="1"/>
</dbReference>
<evidence type="ECO:0000313" key="3">
    <source>
        <dbReference type="Proteomes" id="UP001500363"/>
    </source>
</evidence>
<dbReference type="PANTHER" id="PTHR43798">
    <property type="entry name" value="MONOACYLGLYCEROL LIPASE"/>
    <property type="match status" value="1"/>
</dbReference>
<comment type="caution">
    <text evidence="2">The sequence shown here is derived from an EMBL/GenBank/DDBJ whole genome shotgun (WGS) entry which is preliminary data.</text>
</comment>
<dbReference type="PRINTS" id="PR00111">
    <property type="entry name" value="ABHYDROLASE"/>
</dbReference>
<keyword evidence="3" id="KW-1185">Reference proteome</keyword>
<dbReference type="InterPro" id="IPR050266">
    <property type="entry name" value="AB_hydrolase_sf"/>
</dbReference>
<dbReference type="EMBL" id="BAAANC010000001">
    <property type="protein sequence ID" value="GAA1509338.1"/>
    <property type="molecule type" value="Genomic_DNA"/>
</dbReference>
<accession>A0ABP4KT14</accession>
<dbReference type="Proteomes" id="UP001500363">
    <property type="component" value="Unassembled WGS sequence"/>
</dbReference>
<dbReference type="SUPFAM" id="SSF53474">
    <property type="entry name" value="alpha/beta-Hydrolases"/>
    <property type="match status" value="1"/>
</dbReference>
<dbReference type="InterPro" id="IPR000073">
    <property type="entry name" value="AB_hydrolase_1"/>
</dbReference>
<evidence type="ECO:0000259" key="1">
    <source>
        <dbReference type="Pfam" id="PF12697"/>
    </source>
</evidence>
<name>A0ABP4KT14_9ACTN</name>
<organism evidence="2 3">
    <name type="scientific">Kribbella lupini</name>
    <dbReference type="NCBI Taxonomy" id="291602"/>
    <lineage>
        <taxon>Bacteria</taxon>
        <taxon>Bacillati</taxon>
        <taxon>Actinomycetota</taxon>
        <taxon>Actinomycetes</taxon>
        <taxon>Propionibacteriales</taxon>
        <taxon>Kribbellaceae</taxon>
        <taxon>Kribbella</taxon>
    </lineage>
</organism>
<evidence type="ECO:0000313" key="2">
    <source>
        <dbReference type="EMBL" id="GAA1509338.1"/>
    </source>
</evidence>
<dbReference type="RefSeq" id="WP_344167997.1">
    <property type="nucleotide sequence ID" value="NZ_BAAANC010000001.1"/>
</dbReference>
<dbReference type="PANTHER" id="PTHR43798:SF33">
    <property type="entry name" value="HYDROLASE, PUTATIVE (AFU_ORTHOLOGUE AFUA_2G14860)-RELATED"/>
    <property type="match status" value="1"/>
</dbReference>
<dbReference type="Pfam" id="PF12697">
    <property type="entry name" value="Abhydrolase_6"/>
    <property type="match status" value="1"/>
</dbReference>
<gene>
    <name evidence="2" type="ORF">GCM10009741_02710</name>
</gene>
<feature type="domain" description="AB hydrolase-1" evidence="1">
    <location>
        <begin position="4"/>
        <end position="204"/>
    </location>
</feature>
<protein>
    <recommendedName>
        <fullName evidence="1">AB hydrolase-1 domain-containing protein</fullName>
    </recommendedName>
</protein>